<dbReference type="EMBL" id="JAKLWS010000004">
    <property type="protein sequence ID" value="MCG2588021.1"/>
    <property type="molecule type" value="Genomic_DNA"/>
</dbReference>
<feature type="non-terminal residue" evidence="1">
    <location>
        <position position="1"/>
    </location>
</feature>
<dbReference type="Proteomes" id="UP001165366">
    <property type="component" value="Unassembled WGS sequence"/>
</dbReference>
<dbReference type="RefSeq" id="WP_237852865.1">
    <property type="nucleotide sequence ID" value="NZ_JAKLWS010000004.1"/>
</dbReference>
<name>A0ABS9KB01_9BACT</name>
<reference evidence="1" key="1">
    <citation type="submission" date="2022-01" db="EMBL/GenBank/DDBJ databases">
        <authorList>
            <person name="Wang Y."/>
        </authorList>
    </citation>
    <scope>NUCLEOTIDE SEQUENCE</scope>
    <source>
        <strain evidence="1">WB101</strain>
    </source>
</reference>
<proteinExistence type="predicted"/>
<comment type="caution">
    <text evidence="1">The sequence shown here is derived from an EMBL/GenBank/DDBJ whole genome shotgun (WGS) entry which is preliminary data.</text>
</comment>
<evidence type="ECO:0000313" key="1">
    <source>
        <dbReference type="EMBL" id="MCG2588021.1"/>
    </source>
</evidence>
<protein>
    <submittedName>
        <fullName evidence="1">Uncharacterized protein</fullName>
    </submittedName>
</protein>
<keyword evidence="2" id="KW-1185">Reference proteome</keyword>
<sequence>QAARCTPDSLSGIDIFCSGIKWEVVLLSAVEASCFTCIDRVELMCNGQAARCTPDSLSGPTINDLIGEVNSLLKGVRTTEKLIFYI</sequence>
<accession>A0ABS9KB01</accession>
<evidence type="ECO:0000313" key="2">
    <source>
        <dbReference type="Proteomes" id="UP001165366"/>
    </source>
</evidence>
<reference evidence="1" key="2">
    <citation type="submission" date="2024-05" db="EMBL/GenBank/DDBJ databases">
        <title>Rhodohalobacter halophilus gen. nov., sp. nov., a moderately halophilic member of the family Balneolaceae.</title>
        <authorList>
            <person name="Xia J."/>
        </authorList>
    </citation>
    <scope>NUCLEOTIDE SEQUENCE</scope>
    <source>
        <strain evidence="1">WB101</strain>
    </source>
</reference>
<organism evidence="1 2">
    <name type="scientific">Rhodohalobacter sulfatireducens</name>
    <dbReference type="NCBI Taxonomy" id="2911366"/>
    <lineage>
        <taxon>Bacteria</taxon>
        <taxon>Pseudomonadati</taxon>
        <taxon>Balneolota</taxon>
        <taxon>Balneolia</taxon>
        <taxon>Balneolales</taxon>
        <taxon>Balneolaceae</taxon>
        <taxon>Rhodohalobacter</taxon>
    </lineage>
</organism>
<gene>
    <name evidence="1" type="ORF">L6773_05560</name>
</gene>